<feature type="transmembrane region" description="Helical" evidence="2">
    <location>
        <begin position="124"/>
        <end position="141"/>
    </location>
</feature>
<comment type="similarity">
    <text evidence="1">Belongs to the HemJ family.</text>
</comment>
<reference evidence="3" key="2">
    <citation type="journal article" date="2020" name="Microorganisms">
        <title>Osmotic Adaptation and Compatible Solute Biosynthesis of Phototrophic Bacteria as Revealed from Genome Analyses.</title>
        <authorList>
            <person name="Imhoff J.F."/>
            <person name="Rahn T."/>
            <person name="Kunzel S."/>
            <person name="Keller A."/>
            <person name="Neulinger S.C."/>
        </authorList>
    </citation>
    <scope>NUCLEOTIDE SEQUENCE</scope>
    <source>
        <strain evidence="3">LMG 28126</strain>
    </source>
</reference>
<dbReference type="EC" id="1.3.99.-" evidence="1"/>
<gene>
    <name evidence="3" type="ORF">CCR87_03590</name>
</gene>
<evidence type="ECO:0000256" key="2">
    <source>
        <dbReference type="SAM" id="Phobius"/>
    </source>
</evidence>
<dbReference type="GO" id="GO:0046872">
    <property type="term" value="F:metal ion binding"/>
    <property type="evidence" value="ECO:0007669"/>
    <property type="project" value="UniProtKB-UniRule"/>
</dbReference>
<dbReference type="InterPro" id="IPR005265">
    <property type="entry name" value="HemJ-like"/>
</dbReference>
<dbReference type="GO" id="GO:0070818">
    <property type="term" value="F:protoporphyrinogen oxidase activity"/>
    <property type="evidence" value="ECO:0007669"/>
    <property type="project" value="UniProtKB-UniRule"/>
</dbReference>
<keyword evidence="1" id="KW-1003">Cell membrane</keyword>
<keyword evidence="1 2" id="KW-0472">Membrane</keyword>
<dbReference type="EMBL" id="NHSD01000128">
    <property type="protein sequence ID" value="MBK5926446.1"/>
    <property type="molecule type" value="Genomic_DNA"/>
</dbReference>
<dbReference type="GO" id="GO:0005886">
    <property type="term" value="C:plasma membrane"/>
    <property type="evidence" value="ECO:0007669"/>
    <property type="project" value="UniProtKB-UniRule"/>
</dbReference>
<dbReference type="PIRSF" id="PIRSF004638">
    <property type="entry name" value="UCP004638"/>
    <property type="match status" value="1"/>
</dbReference>
<name>A0A934WI43_9RHOB</name>
<evidence type="ECO:0000256" key="1">
    <source>
        <dbReference type="PIRNR" id="PIRNR004638"/>
    </source>
</evidence>
<comment type="catalytic activity">
    <reaction evidence="1">
        <text>protoporphyrinogen IX + 3 A = protoporphyrin IX + 3 AH2</text>
        <dbReference type="Rhea" id="RHEA:62000"/>
        <dbReference type="ChEBI" id="CHEBI:13193"/>
        <dbReference type="ChEBI" id="CHEBI:17499"/>
        <dbReference type="ChEBI" id="CHEBI:57306"/>
        <dbReference type="ChEBI" id="CHEBI:57307"/>
    </reaction>
</comment>
<dbReference type="RefSeq" id="WP_201156214.1">
    <property type="nucleotide sequence ID" value="NZ_NHSD01000128.1"/>
</dbReference>
<keyword evidence="4" id="KW-1185">Reference proteome</keyword>
<evidence type="ECO:0000313" key="4">
    <source>
        <dbReference type="Proteomes" id="UP000706333"/>
    </source>
</evidence>
<keyword evidence="2" id="KW-0812">Transmembrane</keyword>
<dbReference type="Proteomes" id="UP000706333">
    <property type="component" value="Unassembled WGS sequence"/>
</dbReference>
<evidence type="ECO:0000313" key="3">
    <source>
        <dbReference type="EMBL" id="MBK5926446.1"/>
    </source>
</evidence>
<keyword evidence="1" id="KW-0408">Iron</keyword>
<comment type="pathway">
    <text evidence="1">Porphyrin-containing compound metabolism; protoporphyrin-IX biosynthesis; protoporphyrin-IX from protoporphyrinogen-IX: step 1/1.</text>
</comment>
<comment type="cofactor">
    <cofactor evidence="1">
        <name>heme b</name>
        <dbReference type="ChEBI" id="CHEBI:60344"/>
    </cofactor>
    <text evidence="1">Binds 1 heme b (iron(II)-protoporphyrin IX) group per subunit.</text>
</comment>
<accession>A0A934WI43</accession>
<feature type="transmembrane region" description="Helical" evidence="2">
    <location>
        <begin position="82"/>
        <end position="104"/>
    </location>
</feature>
<keyword evidence="2" id="KW-1133">Transmembrane helix</keyword>
<organism evidence="3 4">
    <name type="scientific">Rhodobaculum claviforme</name>
    <dbReference type="NCBI Taxonomy" id="1549854"/>
    <lineage>
        <taxon>Bacteria</taxon>
        <taxon>Pseudomonadati</taxon>
        <taxon>Pseudomonadota</taxon>
        <taxon>Alphaproteobacteria</taxon>
        <taxon>Rhodobacterales</taxon>
        <taxon>Paracoccaceae</taxon>
        <taxon>Rhodobaculum</taxon>
    </lineage>
</organism>
<reference evidence="3" key="1">
    <citation type="submission" date="2017-05" db="EMBL/GenBank/DDBJ databases">
        <authorList>
            <person name="Imhoff J.F."/>
            <person name="Rahn T."/>
            <person name="Kuenzel S."/>
            <person name="Neulinger S.C."/>
        </authorList>
    </citation>
    <scope>NUCLEOTIDE SEQUENCE</scope>
    <source>
        <strain evidence="3">LMG 28126</strain>
    </source>
</reference>
<keyword evidence="1" id="KW-0479">Metal-binding</keyword>
<dbReference type="Pfam" id="PF03653">
    <property type="entry name" value="UPF0093"/>
    <property type="match status" value="1"/>
</dbReference>
<protein>
    <recommendedName>
        <fullName evidence="1">Protoporphyrinogen IX oxidase</fullName>
        <ecNumber evidence="1">1.3.99.-</ecNumber>
    </recommendedName>
</protein>
<dbReference type="AlphaFoldDB" id="A0A934WI43"/>
<dbReference type="GO" id="GO:0006782">
    <property type="term" value="P:protoporphyrinogen IX biosynthetic process"/>
    <property type="evidence" value="ECO:0007669"/>
    <property type="project" value="UniProtKB-UniRule"/>
</dbReference>
<feature type="transmembrane region" description="Helical" evidence="2">
    <location>
        <begin position="56"/>
        <end position="75"/>
    </location>
</feature>
<keyword evidence="1" id="KW-0349">Heme</keyword>
<comment type="function">
    <text evidence="1">Catalyzes the oxidation of protoporphyrinogen IX to protoporphyrin IX.</text>
</comment>
<proteinExistence type="inferred from homology"/>
<sequence>MIAALKFLHIAALSVWCAGLLALPVVMQVYGRHPAMRSQARYAEFRLLAHRSYTRIVTPAAVVAIAAGSGLIVALRLVDPWMLAKLAAVSGMVLVHAWLGHLVAQSGERAGDLAAGWRLPSPLIALWLGLPLMAAVLWLVLAKPDLSDLAAGLPAVLTEPQGRSLPDAVVPIR</sequence>
<comment type="caution">
    <text evidence="3">The sequence shown here is derived from an EMBL/GenBank/DDBJ whole genome shotgun (WGS) entry which is preliminary data.</text>
</comment>